<evidence type="ECO:0000313" key="2">
    <source>
        <dbReference type="Proteomes" id="UP001732700"/>
    </source>
</evidence>
<proteinExistence type="predicted"/>
<name>A0ACD5YIF1_AVESA</name>
<keyword evidence="2" id="KW-1185">Reference proteome</keyword>
<reference evidence="1" key="2">
    <citation type="submission" date="2025-09" db="UniProtKB">
        <authorList>
            <consortium name="EnsemblPlants"/>
        </authorList>
    </citation>
    <scope>IDENTIFICATION</scope>
</reference>
<evidence type="ECO:0000313" key="1">
    <source>
        <dbReference type="EnsemblPlants" id="AVESA.00010b.r2.5DG0975240.1.CDS"/>
    </source>
</evidence>
<organism evidence="1 2">
    <name type="scientific">Avena sativa</name>
    <name type="common">Oat</name>
    <dbReference type="NCBI Taxonomy" id="4498"/>
    <lineage>
        <taxon>Eukaryota</taxon>
        <taxon>Viridiplantae</taxon>
        <taxon>Streptophyta</taxon>
        <taxon>Embryophyta</taxon>
        <taxon>Tracheophyta</taxon>
        <taxon>Spermatophyta</taxon>
        <taxon>Magnoliopsida</taxon>
        <taxon>Liliopsida</taxon>
        <taxon>Poales</taxon>
        <taxon>Poaceae</taxon>
        <taxon>BOP clade</taxon>
        <taxon>Pooideae</taxon>
        <taxon>Poodae</taxon>
        <taxon>Poeae</taxon>
        <taxon>Poeae Chloroplast Group 1 (Aveneae type)</taxon>
        <taxon>Aveninae</taxon>
        <taxon>Avena</taxon>
    </lineage>
</organism>
<dbReference type="Proteomes" id="UP001732700">
    <property type="component" value="Chromosome 5D"/>
</dbReference>
<reference evidence="1" key="1">
    <citation type="submission" date="2021-05" db="EMBL/GenBank/DDBJ databases">
        <authorList>
            <person name="Scholz U."/>
            <person name="Mascher M."/>
            <person name="Fiebig A."/>
        </authorList>
    </citation>
    <scope>NUCLEOTIDE SEQUENCE [LARGE SCALE GENOMIC DNA]</scope>
</reference>
<accession>A0ACD5YIF1</accession>
<sequence length="807" mass="89790">MVKKKSSWSQVVSGRPTNLFVAARNLQLQDLGAVIFGCTNSTIAECHARQLFGLPRSHLSYVQNIKEGLPLFLFNYDDRRLHGIYEAAGNGKYCPESNAWTYNGHEKTNYPAQVAMRVRTWCLPLEESKFRNAIIGNYYQKMPTVYVNQKPHFFRFELDHAQTRALMVMFTPSTSPTKFWMPPVAQPSGEHAREPTPAPAWVQKFEDNNELKSEQVLVSYADMVKQNKFETEGVGTEDVDDERSNELKTEKVFLSYADMVKQNKFEVERVGTGDVDNERNNEPKTEKVFLSYADMVKQNTFEVERVGVGDVDNGHASSSKESSNGFDDLDCKETPPEWEDHALFNKEAEEQQQQQFGQQENELSFTLVLEKLKALSVQQLSSDPYTNGAGTEGIDAYSCQDMHEIKSAFLEGYSSLPENLDTEVDQLAWGHSSLLLQGLDYESYTEAKLIDVVKELSERIEAMEKKQVMSRKEVKDLQGVNDRLLKRVVELKNTVKNLNSKIDPLSLDDSLNQFVEECLGSEDVIYLIGGFDGISFLSSLDSFSPSLDILTSLKPMTVGKSYTSTVALEGKIFVLGGGDGASWFDAVDCYDRTRDDWTPCPALISEKGSLSAVSLYGKIYAFGGGDGIGCFSDVEVFDPAQGKWIKSQPMLEKRFALAGAELNGVIYAVGGFNGIQYLGSAERLDPREPNWKTIPAMSTGRGCHTVAVLDEKIYAIGGYAGDAGAMVATVEFYEPRMPSWVAVEPMNYTRGYHASAVLGGSIFTFGGVKGEADTILDVVERYKEGCGWVNTGMKSIGRRCYCSAIVL</sequence>
<dbReference type="EnsemblPlants" id="AVESA.00010b.r2.5DG0975240.1">
    <property type="protein sequence ID" value="AVESA.00010b.r2.5DG0975240.1.CDS"/>
    <property type="gene ID" value="AVESA.00010b.r2.5DG0975240"/>
</dbReference>
<protein>
    <submittedName>
        <fullName evidence="1">Uncharacterized protein</fullName>
    </submittedName>
</protein>